<dbReference type="EMBL" id="LR699553">
    <property type="protein sequence ID" value="VVD26558.1"/>
    <property type="molecule type" value="Genomic_DNA"/>
</dbReference>
<protein>
    <submittedName>
        <fullName evidence="3">DNA binding protein, excisionase family</fullName>
    </submittedName>
</protein>
<name>A0A5Q4YU33_9BURK</name>
<dbReference type="SUPFAM" id="SSF46955">
    <property type="entry name" value="Putative DNA-binding domain"/>
    <property type="match status" value="1"/>
</dbReference>
<feature type="domain" description="Helix-turn-helix" evidence="2">
    <location>
        <begin position="4"/>
        <end position="51"/>
    </location>
</feature>
<sequence length="135" mass="14584">MRTLTLGEAADMLKMHPEGLRRRAKSGLVPAAKPGKQWVFLQEDLQNYLRSLYASNRQALQGDHGSQKTWRFSDAVVPGGLISPARAARELESLLAPKTSRKPKSSTTSSKRKRGGSDGSASGQPTPGIKRRGSG</sequence>
<gene>
    <name evidence="3" type="ORF">PDMSB3_0096</name>
</gene>
<evidence type="ECO:0000256" key="1">
    <source>
        <dbReference type="SAM" id="MobiDB-lite"/>
    </source>
</evidence>
<dbReference type="Pfam" id="PF12728">
    <property type="entry name" value="HTH_17"/>
    <property type="match status" value="1"/>
</dbReference>
<dbReference type="InterPro" id="IPR009061">
    <property type="entry name" value="DNA-bd_dom_put_sf"/>
</dbReference>
<dbReference type="KEGG" id="pdio:PDMSB3_0096"/>
<evidence type="ECO:0000313" key="4">
    <source>
        <dbReference type="Proteomes" id="UP000325811"/>
    </source>
</evidence>
<evidence type="ECO:0000259" key="2">
    <source>
        <dbReference type="Pfam" id="PF12728"/>
    </source>
</evidence>
<feature type="compositionally biased region" description="Basic residues" evidence="1">
    <location>
        <begin position="99"/>
        <end position="114"/>
    </location>
</feature>
<feature type="region of interest" description="Disordered" evidence="1">
    <location>
        <begin position="92"/>
        <end position="135"/>
    </location>
</feature>
<dbReference type="AlphaFoldDB" id="A0A5Q4YU33"/>
<reference evidence="3 4" key="1">
    <citation type="submission" date="2019-08" db="EMBL/GenBank/DDBJ databases">
        <authorList>
            <person name="Herpell B J."/>
        </authorList>
    </citation>
    <scope>NUCLEOTIDE SEQUENCE [LARGE SCALE GENOMIC DNA]</scope>
    <source>
        <strain evidence="4">Msb3</strain>
    </source>
</reference>
<keyword evidence="4" id="KW-1185">Reference proteome</keyword>
<dbReference type="Proteomes" id="UP000325811">
    <property type="component" value="Chromosome I"/>
</dbReference>
<proteinExistence type="predicted"/>
<organism evidence="3 4">
    <name type="scientific">Paraburkholderia dioscoreae</name>
    <dbReference type="NCBI Taxonomy" id="2604047"/>
    <lineage>
        <taxon>Bacteria</taxon>
        <taxon>Pseudomonadati</taxon>
        <taxon>Pseudomonadota</taxon>
        <taxon>Betaproteobacteria</taxon>
        <taxon>Burkholderiales</taxon>
        <taxon>Burkholderiaceae</taxon>
        <taxon>Paraburkholderia</taxon>
    </lineage>
</organism>
<accession>A0A5Q4YU33</accession>
<evidence type="ECO:0000313" key="3">
    <source>
        <dbReference type="EMBL" id="VVD26558.1"/>
    </source>
</evidence>
<dbReference type="InterPro" id="IPR041657">
    <property type="entry name" value="HTH_17"/>
</dbReference>